<dbReference type="Pfam" id="PF01565">
    <property type="entry name" value="FAD_binding_4"/>
    <property type="match status" value="1"/>
</dbReference>
<reference evidence="7" key="1">
    <citation type="journal article" date="2015" name="Nature">
        <title>Complex archaea that bridge the gap between prokaryotes and eukaryotes.</title>
        <authorList>
            <person name="Spang A."/>
            <person name="Saw J.H."/>
            <person name="Jorgensen S.L."/>
            <person name="Zaremba-Niedzwiedzka K."/>
            <person name="Martijn J."/>
            <person name="Lind A.E."/>
            <person name="van Eijk R."/>
            <person name="Schleper C."/>
            <person name="Guy L."/>
            <person name="Ettema T.J."/>
        </authorList>
    </citation>
    <scope>NUCLEOTIDE SEQUENCE</scope>
</reference>
<dbReference type="Gene3D" id="3.30.465.10">
    <property type="match status" value="1"/>
</dbReference>
<evidence type="ECO:0000256" key="3">
    <source>
        <dbReference type="ARBA" id="ARBA00022827"/>
    </source>
</evidence>
<evidence type="ECO:0000313" key="7">
    <source>
        <dbReference type="EMBL" id="KKN26873.1"/>
    </source>
</evidence>
<dbReference type="SUPFAM" id="SSF55103">
    <property type="entry name" value="FAD-linked oxidases, C-terminal domain"/>
    <property type="match status" value="1"/>
</dbReference>
<evidence type="ECO:0000256" key="1">
    <source>
        <dbReference type="ARBA" id="ARBA00001974"/>
    </source>
</evidence>
<evidence type="ECO:0008006" key="8">
    <source>
        <dbReference type="Google" id="ProtNLM"/>
    </source>
</evidence>
<dbReference type="InterPro" id="IPR006094">
    <property type="entry name" value="Oxid_FAD_bind_N"/>
</dbReference>
<comment type="cofactor">
    <cofactor evidence="1">
        <name>FAD</name>
        <dbReference type="ChEBI" id="CHEBI:57692"/>
    </cofactor>
</comment>
<feature type="domain" description="4Fe-4S ferredoxin-type" evidence="5">
    <location>
        <begin position="488"/>
        <end position="517"/>
    </location>
</feature>
<dbReference type="InterPro" id="IPR004113">
    <property type="entry name" value="FAD-bd_oxidored_4_C"/>
</dbReference>
<dbReference type="InterPro" id="IPR016166">
    <property type="entry name" value="FAD-bd_PCMH"/>
</dbReference>
<dbReference type="PROSITE" id="PS00198">
    <property type="entry name" value="4FE4S_FER_1"/>
    <property type="match status" value="2"/>
</dbReference>
<dbReference type="Gene3D" id="1.10.1060.10">
    <property type="entry name" value="Alpha-helical ferredoxin"/>
    <property type="match status" value="1"/>
</dbReference>
<keyword evidence="2" id="KW-0285">Flavoprotein</keyword>
<dbReference type="GO" id="GO:0016491">
    <property type="term" value="F:oxidoreductase activity"/>
    <property type="evidence" value="ECO:0007669"/>
    <property type="project" value="UniProtKB-KW"/>
</dbReference>
<proteinExistence type="predicted"/>
<feature type="domain" description="4Fe-4S ferredoxin-type" evidence="5">
    <location>
        <begin position="539"/>
        <end position="572"/>
    </location>
</feature>
<dbReference type="InterPro" id="IPR009051">
    <property type="entry name" value="Helical_ferredxn"/>
</dbReference>
<feature type="domain" description="FAD-binding PCMH-type" evidence="6">
    <location>
        <begin position="44"/>
        <end position="223"/>
    </location>
</feature>
<dbReference type="InterPro" id="IPR016164">
    <property type="entry name" value="FAD-linked_Oxase-like_C"/>
</dbReference>
<accession>A0A0F9SBW5</accession>
<name>A0A0F9SBW5_9ZZZZ</name>
<protein>
    <recommendedName>
        <fullName evidence="8">FAD-binding PCMH-type domain-containing protein</fullName>
    </recommendedName>
</protein>
<dbReference type="InterPro" id="IPR017896">
    <property type="entry name" value="4Fe4S_Fe-S-bd"/>
</dbReference>
<dbReference type="SUPFAM" id="SSF46548">
    <property type="entry name" value="alpha-helical ferredoxin"/>
    <property type="match status" value="1"/>
</dbReference>
<sequence length="581" mass="65164">MTHLYNEISQELLLKFKEIVGEKYCFNEEEHKWAYAFGGTMIEPEWLPDLILIPQNSTQISEILAIANENIIPVTARGSGTSLSAGHLTPYGGIVLDLSSMDKILSIDIENNFVEIEPGVICDVLNEKLKPYGYFFPPDPGSSSVATIGGMVATNAGGVQAFKYGVTQNYVLFLEVVFPDGKKVKLGSNVLKTVSSYNLKDLLIGSEGTLGVITKIGLKIRPLPKSRKLGFFIFDDIDRLTEAVLDIRRKGIVTNLFEFMDKVTVTAIFDYLGGDFQQYPKGYALLAEIDGMNEKAVEEEFSILLDLIIKQNPLFYKIANSLEEREVFIGARKSALPAYTRIGPSYSVEDCTIKITDFADFIKKFEELPLKLNIPNIVTALVCHMEGNMHPTFIFNENDPKDRADFEKATDYLYKEIVIPMGGSVTGEHGIGKVKTPFLILEHGEYVVDLMYRIKKLIDPNMILNPGAGKGDVRPLKSLNLMRQLKNQKDKMLELNCMRCGFCQISCPSRMFYKSEAYSPRGRISLLNALVHDELSLKNKDLINNIFHTCTLCGLCSLKCPSGIEAHQIFEKSREILHEKR</sequence>
<dbReference type="GO" id="GO:0071949">
    <property type="term" value="F:FAD binding"/>
    <property type="evidence" value="ECO:0007669"/>
    <property type="project" value="InterPro"/>
</dbReference>
<dbReference type="InterPro" id="IPR051914">
    <property type="entry name" value="FAD-linked_OxidoTrans_Type4"/>
</dbReference>
<dbReference type="PANTHER" id="PTHR42934">
    <property type="entry name" value="GLYCOLATE OXIDASE SUBUNIT GLCD"/>
    <property type="match status" value="1"/>
</dbReference>
<evidence type="ECO:0000259" key="6">
    <source>
        <dbReference type="PROSITE" id="PS51387"/>
    </source>
</evidence>
<dbReference type="Pfam" id="PF02913">
    <property type="entry name" value="FAD-oxidase_C"/>
    <property type="match status" value="1"/>
</dbReference>
<keyword evidence="4" id="KW-0560">Oxidoreductase</keyword>
<dbReference type="PROSITE" id="PS51387">
    <property type="entry name" value="FAD_PCMH"/>
    <property type="match status" value="1"/>
</dbReference>
<gene>
    <name evidence="7" type="ORF">LCGC14_0870280</name>
</gene>
<dbReference type="SUPFAM" id="SSF56176">
    <property type="entry name" value="FAD-binding/transporter-associated domain-like"/>
    <property type="match status" value="1"/>
</dbReference>
<keyword evidence="3" id="KW-0274">FAD</keyword>
<dbReference type="InterPro" id="IPR016171">
    <property type="entry name" value="Vanillyl_alc_oxidase_C-sub2"/>
</dbReference>
<dbReference type="PROSITE" id="PS51379">
    <property type="entry name" value="4FE4S_FER_2"/>
    <property type="match status" value="2"/>
</dbReference>
<dbReference type="EMBL" id="LAZR01002687">
    <property type="protein sequence ID" value="KKN26873.1"/>
    <property type="molecule type" value="Genomic_DNA"/>
</dbReference>
<dbReference type="GO" id="GO:0051536">
    <property type="term" value="F:iron-sulfur cluster binding"/>
    <property type="evidence" value="ECO:0007669"/>
    <property type="project" value="InterPro"/>
</dbReference>
<comment type="caution">
    <text evidence="7">The sequence shown here is derived from an EMBL/GenBank/DDBJ whole genome shotgun (WGS) entry which is preliminary data.</text>
</comment>
<dbReference type="InterPro" id="IPR017900">
    <property type="entry name" value="4Fe4S_Fe_S_CS"/>
</dbReference>
<dbReference type="PANTHER" id="PTHR42934:SF2">
    <property type="entry name" value="GLYCOLATE OXIDASE SUBUNIT GLCD"/>
    <property type="match status" value="1"/>
</dbReference>
<evidence type="ECO:0000259" key="5">
    <source>
        <dbReference type="PROSITE" id="PS51379"/>
    </source>
</evidence>
<dbReference type="InterPro" id="IPR036318">
    <property type="entry name" value="FAD-bd_PCMH-like_sf"/>
</dbReference>
<dbReference type="Pfam" id="PF13183">
    <property type="entry name" value="Fer4_8"/>
    <property type="match status" value="1"/>
</dbReference>
<evidence type="ECO:0000256" key="4">
    <source>
        <dbReference type="ARBA" id="ARBA00023002"/>
    </source>
</evidence>
<dbReference type="InterPro" id="IPR016169">
    <property type="entry name" value="FAD-bd_PCMH_sub2"/>
</dbReference>
<dbReference type="Gene3D" id="1.10.45.10">
    <property type="entry name" value="Vanillyl-alcohol Oxidase, Chain A, domain 4"/>
    <property type="match status" value="1"/>
</dbReference>
<organism evidence="7">
    <name type="scientific">marine sediment metagenome</name>
    <dbReference type="NCBI Taxonomy" id="412755"/>
    <lineage>
        <taxon>unclassified sequences</taxon>
        <taxon>metagenomes</taxon>
        <taxon>ecological metagenomes</taxon>
    </lineage>
</organism>
<evidence type="ECO:0000256" key="2">
    <source>
        <dbReference type="ARBA" id="ARBA00022630"/>
    </source>
</evidence>
<dbReference type="AlphaFoldDB" id="A0A0F9SBW5"/>
<dbReference type="Gene3D" id="3.30.70.2740">
    <property type="match status" value="1"/>
</dbReference>